<feature type="compositionally biased region" description="Polar residues" evidence="2">
    <location>
        <begin position="624"/>
        <end position="633"/>
    </location>
</feature>
<feature type="compositionally biased region" description="Acidic residues" evidence="2">
    <location>
        <begin position="777"/>
        <end position="788"/>
    </location>
</feature>
<name>A0AAQ4RVW3_GASAC</name>
<dbReference type="PANTHER" id="PTHR16830">
    <property type="entry name" value="SH2 CONTAINING ADAPTOR PRAM-1 RELATED"/>
    <property type="match status" value="1"/>
</dbReference>
<feature type="region of interest" description="Disordered" evidence="2">
    <location>
        <begin position="746"/>
        <end position="802"/>
    </location>
</feature>
<feature type="compositionally biased region" description="Polar residues" evidence="2">
    <location>
        <begin position="760"/>
        <end position="776"/>
    </location>
</feature>
<dbReference type="FunFam" id="2.30.30.40:FF:000307">
    <property type="entry name" value="Predicted protein"/>
    <property type="match status" value="1"/>
</dbReference>
<dbReference type="GO" id="GO:0050852">
    <property type="term" value="P:T cell receptor signaling pathway"/>
    <property type="evidence" value="ECO:0007669"/>
    <property type="project" value="TreeGrafter"/>
</dbReference>
<dbReference type="InterPro" id="IPR036028">
    <property type="entry name" value="SH3-like_dom_sf"/>
</dbReference>
<dbReference type="AlphaFoldDB" id="A0AAQ4RVW3"/>
<dbReference type="PANTHER" id="PTHR16830:SF20">
    <property type="entry name" value="SI:CH211-188C16.1-RELATED"/>
    <property type="match status" value="1"/>
</dbReference>
<sequence>MEEGLSNFKALRAKFQEEALLARSKASRPAVSEKPKRFSPPGGHCCSVVSGINVALENHPPVVPRVIFRDDLRASGGRRPISFPPRPQQTSPPSPPGNGDATTRQSLRDRHMPLVLPVLPVKERKTELPAQKEHKGEPEPWREVPPQTKIKKKPLLLPFKSAKVSKVSAQNGEGPTYADLTTRPCSAPGEFPSVERQTAEGGVLLRGEQSPEFPVADIPITPPPAETSGDSNNKFVSTLERAKKRFSSRQVPTAAKPKNWRCPDFAPRDGGLHSLPGGVGEPELPVPSPLHCLSARPFSKVNPSAHRSAWDKQFARDKSHPPVRAGKPRSPSAPRERPLPDWRSLGPQPPKPPRPPSVDVTCYLRHTLRVSPGLRAPNEEPKAVPPSVSHYVLDAPEFPDFENSQMETTQSEAFDIASLELEAFDLVSTDLPVPEDRRLICFKEADSPVCDPPEPHFTTGIRDLNLGSQRILPLDPASFPEPINFSAFPQLAASERWAQREEVIVDPLSSTQADESDAGDAESHSATQETDSGSHTGLNDVIQSHASVSRQDSYNDAWNNVYEDVDNVNKLFSGQNSRKLKGSLKNPYAHNHPTKEEACLHIWPRNPWGTVSGEHAQLVHNYVHSQGRQSPNNADLKEQRKREKQRLEKDKKVQKEREKKENEMKKKFKVTGEEEAMYHAKVIAASKVRKHDLPVQSGDTVSIIRTTSCPKGRWLARDANHKYGYISVMNVELNIKEMLELGKKAQAAGRGGNPEGDTISIGSRSSAQPVLTSSFTDDSEEWACEDETLSPSSESHYPHQTASLPEMSCGHVSAPQTLSDANLEDLHTQTRHEALQKLAIFFQHSREESDDIPATPAKYDILHDLVYDFTSLTCIYRCGHIQNMQSATILMLFISFRCTVPKNQVSLQLFFCFFSSYDSTVVTTRVTRTDNGEANSGTPVISYRAR</sequence>
<dbReference type="GO" id="GO:0005886">
    <property type="term" value="C:plasma membrane"/>
    <property type="evidence" value="ECO:0007669"/>
    <property type="project" value="InterPro"/>
</dbReference>
<evidence type="ECO:0000259" key="3">
    <source>
        <dbReference type="Pfam" id="PF14603"/>
    </source>
</evidence>
<feature type="compositionally biased region" description="Basic and acidic residues" evidence="2">
    <location>
        <begin position="635"/>
        <end position="666"/>
    </location>
</feature>
<feature type="compositionally biased region" description="Basic and acidic residues" evidence="2">
    <location>
        <begin position="308"/>
        <end position="320"/>
    </location>
</feature>
<feature type="domain" description="Helically-extended SH3" evidence="3">
    <location>
        <begin position="665"/>
        <end position="731"/>
    </location>
</feature>
<feature type="region of interest" description="Disordered" evidence="2">
    <location>
        <begin position="75"/>
        <end position="193"/>
    </location>
</feature>
<evidence type="ECO:0000256" key="1">
    <source>
        <dbReference type="ARBA" id="ARBA00022553"/>
    </source>
</evidence>
<dbReference type="InterPro" id="IPR029294">
    <property type="entry name" value="hSH3"/>
</dbReference>
<dbReference type="Proteomes" id="UP000007635">
    <property type="component" value="Chromosome III"/>
</dbReference>
<reference evidence="4" key="2">
    <citation type="submission" date="2025-08" db="UniProtKB">
        <authorList>
            <consortium name="Ensembl"/>
        </authorList>
    </citation>
    <scope>IDENTIFICATION</scope>
</reference>
<feature type="compositionally biased region" description="Pro residues" evidence="2">
    <location>
        <begin position="82"/>
        <end position="96"/>
    </location>
</feature>
<evidence type="ECO:0000256" key="2">
    <source>
        <dbReference type="SAM" id="MobiDB-lite"/>
    </source>
</evidence>
<protein>
    <recommendedName>
        <fullName evidence="3">Helically-extended SH3 domain-containing protein</fullName>
    </recommendedName>
</protein>
<feature type="compositionally biased region" description="Pro residues" evidence="2">
    <location>
        <begin position="347"/>
        <end position="356"/>
    </location>
</feature>
<evidence type="ECO:0000313" key="5">
    <source>
        <dbReference type="Proteomes" id="UP000007635"/>
    </source>
</evidence>
<reference evidence="4" key="3">
    <citation type="submission" date="2025-09" db="UniProtKB">
        <authorList>
            <consortium name="Ensembl"/>
        </authorList>
    </citation>
    <scope>IDENTIFICATION</scope>
</reference>
<feature type="region of interest" description="Disordered" evidence="2">
    <location>
        <begin position="624"/>
        <end position="666"/>
    </location>
</feature>
<feature type="region of interest" description="Disordered" evidence="2">
    <location>
        <begin position="209"/>
        <end position="289"/>
    </location>
</feature>
<dbReference type="GeneTree" id="ENSGT00940000175752"/>
<dbReference type="GO" id="GO:0007229">
    <property type="term" value="P:integrin-mediated signaling pathway"/>
    <property type="evidence" value="ECO:0007669"/>
    <property type="project" value="InterPro"/>
</dbReference>
<evidence type="ECO:0000313" key="4">
    <source>
        <dbReference type="Ensembl" id="ENSGACP00000067615.1"/>
    </source>
</evidence>
<keyword evidence="5" id="KW-1185">Reference proteome</keyword>
<feature type="compositionally biased region" description="Basic and acidic residues" evidence="2">
    <location>
        <begin position="121"/>
        <end position="142"/>
    </location>
</feature>
<dbReference type="Ensembl" id="ENSGACT00000065990.1">
    <property type="protein sequence ID" value="ENSGACP00000067615.1"/>
    <property type="gene ID" value="ENSGACG00000035569.1"/>
</dbReference>
<feature type="region of interest" description="Disordered" evidence="2">
    <location>
        <begin position="507"/>
        <end position="539"/>
    </location>
</feature>
<dbReference type="GO" id="GO:0072659">
    <property type="term" value="P:protein localization to plasma membrane"/>
    <property type="evidence" value="ECO:0007669"/>
    <property type="project" value="TreeGrafter"/>
</dbReference>
<feature type="compositionally biased region" description="Polar residues" evidence="2">
    <location>
        <begin position="789"/>
        <end position="802"/>
    </location>
</feature>
<dbReference type="Pfam" id="PF14603">
    <property type="entry name" value="hSH3"/>
    <property type="match status" value="1"/>
</dbReference>
<dbReference type="SUPFAM" id="SSF50044">
    <property type="entry name" value="SH3-domain"/>
    <property type="match status" value="1"/>
</dbReference>
<feature type="region of interest" description="Disordered" evidence="2">
    <location>
        <begin position="21"/>
        <end position="42"/>
    </location>
</feature>
<feature type="compositionally biased region" description="Polar residues" evidence="2">
    <location>
        <begin position="524"/>
        <end position="539"/>
    </location>
</feature>
<reference evidence="4 5" key="1">
    <citation type="journal article" date="2021" name="G3 (Bethesda)">
        <title>Improved contiguity of the threespine stickleback genome using long-read sequencing.</title>
        <authorList>
            <person name="Nath S."/>
            <person name="Shaw D.E."/>
            <person name="White M.A."/>
        </authorList>
    </citation>
    <scope>NUCLEOTIDE SEQUENCE [LARGE SCALE GENOMIC DNA]</scope>
    <source>
        <strain evidence="4 5">Lake Benthic</strain>
    </source>
</reference>
<proteinExistence type="predicted"/>
<feature type="region of interest" description="Disordered" evidence="2">
    <location>
        <begin position="301"/>
        <end position="358"/>
    </location>
</feature>
<accession>A0AAQ4RVW3</accession>
<keyword evidence="1" id="KW-0597">Phosphoprotein</keyword>
<dbReference type="Gene3D" id="2.30.30.40">
    <property type="entry name" value="SH3 Domains"/>
    <property type="match status" value="1"/>
</dbReference>
<dbReference type="InterPro" id="IPR043443">
    <property type="entry name" value="FYB1/2-like"/>
</dbReference>
<organism evidence="4 5">
    <name type="scientific">Gasterosteus aculeatus aculeatus</name>
    <name type="common">three-spined stickleback</name>
    <dbReference type="NCBI Taxonomy" id="481459"/>
    <lineage>
        <taxon>Eukaryota</taxon>
        <taxon>Metazoa</taxon>
        <taxon>Chordata</taxon>
        <taxon>Craniata</taxon>
        <taxon>Vertebrata</taxon>
        <taxon>Euteleostomi</taxon>
        <taxon>Actinopterygii</taxon>
        <taxon>Neopterygii</taxon>
        <taxon>Teleostei</taxon>
        <taxon>Neoteleostei</taxon>
        <taxon>Acanthomorphata</taxon>
        <taxon>Eupercaria</taxon>
        <taxon>Perciformes</taxon>
        <taxon>Cottioidei</taxon>
        <taxon>Gasterosteales</taxon>
        <taxon>Gasterosteidae</taxon>
        <taxon>Gasterosteus</taxon>
    </lineage>
</organism>